<comment type="caution">
    <text evidence="1">The sequence shown here is derived from an EMBL/GenBank/DDBJ whole genome shotgun (WGS) entry which is preliminary data.</text>
</comment>
<name>A0A2N0P5R9_9GLOM</name>
<protein>
    <recommendedName>
        <fullName evidence="3">Serine-threonine/tyrosine-protein kinase catalytic domain-containing protein</fullName>
    </recommendedName>
</protein>
<gene>
    <name evidence="1" type="ORF">RhiirA5_364350</name>
</gene>
<accession>A0A2N0P5R9</accession>
<dbReference type="Proteomes" id="UP000232722">
    <property type="component" value="Unassembled WGS sequence"/>
</dbReference>
<proteinExistence type="predicted"/>
<dbReference type="AlphaFoldDB" id="A0A2N0P5R9"/>
<sequence>MKRCWDLNSDNRPSATEIYNLFLSNDFKKLQRFSPIENYCSPQTPSQSTYVSRLLDNSECIDCAI</sequence>
<reference evidence="1 2" key="2">
    <citation type="submission" date="2017-09" db="EMBL/GenBank/DDBJ databases">
        <title>Extensive intraspecific genome diversity in a model arbuscular mycorrhizal fungus.</title>
        <authorList>
            <person name="Chen E.C."/>
            <person name="Morin E."/>
            <person name="Beaudet D."/>
            <person name="Noel J."/>
            <person name="Ndikumana S."/>
            <person name="Charron P."/>
            <person name="St-Onge C."/>
            <person name="Giorgi J."/>
            <person name="Grigoriev I.V."/>
            <person name="Roux C."/>
            <person name="Martin F.M."/>
            <person name="Corradi N."/>
        </authorList>
    </citation>
    <scope>NUCLEOTIDE SEQUENCE [LARGE SCALE GENOMIC DNA]</scope>
    <source>
        <strain evidence="1 2">A5</strain>
    </source>
</reference>
<evidence type="ECO:0008006" key="3">
    <source>
        <dbReference type="Google" id="ProtNLM"/>
    </source>
</evidence>
<evidence type="ECO:0000313" key="2">
    <source>
        <dbReference type="Proteomes" id="UP000232722"/>
    </source>
</evidence>
<organism evidence="1 2">
    <name type="scientific">Rhizophagus irregularis</name>
    <dbReference type="NCBI Taxonomy" id="588596"/>
    <lineage>
        <taxon>Eukaryota</taxon>
        <taxon>Fungi</taxon>
        <taxon>Fungi incertae sedis</taxon>
        <taxon>Mucoromycota</taxon>
        <taxon>Glomeromycotina</taxon>
        <taxon>Glomeromycetes</taxon>
        <taxon>Glomerales</taxon>
        <taxon>Glomeraceae</taxon>
        <taxon>Rhizophagus</taxon>
    </lineage>
</organism>
<dbReference type="EMBL" id="LLXJ01001441">
    <property type="protein sequence ID" value="PKC02176.1"/>
    <property type="molecule type" value="Genomic_DNA"/>
</dbReference>
<reference evidence="1 2" key="1">
    <citation type="submission" date="2016-04" db="EMBL/GenBank/DDBJ databases">
        <title>Genome analyses suggest a sexual origin of heterokaryosis in a supposedly ancient asexual fungus.</title>
        <authorList>
            <person name="Ropars J."/>
            <person name="Sedzielewska K."/>
            <person name="Noel J."/>
            <person name="Charron P."/>
            <person name="Farinelli L."/>
            <person name="Marton T."/>
            <person name="Kruger M."/>
            <person name="Pelin A."/>
            <person name="Brachmann A."/>
            <person name="Corradi N."/>
        </authorList>
    </citation>
    <scope>NUCLEOTIDE SEQUENCE [LARGE SCALE GENOMIC DNA]</scope>
    <source>
        <strain evidence="1 2">A5</strain>
    </source>
</reference>
<evidence type="ECO:0000313" key="1">
    <source>
        <dbReference type="EMBL" id="PKC02176.1"/>
    </source>
</evidence>